<dbReference type="EMBL" id="CP048738">
    <property type="protein sequence ID" value="QIB79451.1"/>
    <property type="molecule type" value="Genomic_DNA"/>
</dbReference>
<dbReference type="RefSeq" id="WP_163489478.1">
    <property type="nucleotide sequence ID" value="NZ_CP048738.1"/>
</dbReference>
<dbReference type="FunFam" id="3.90.226.10:FF:000016">
    <property type="entry name" value="Propionyl-CoA carboxylase, beta subunit"/>
    <property type="match status" value="1"/>
</dbReference>
<evidence type="ECO:0000313" key="6">
    <source>
        <dbReference type="Proteomes" id="UP000465667"/>
    </source>
</evidence>
<dbReference type="PROSITE" id="PS50980">
    <property type="entry name" value="COA_CT_NTER"/>
    <property type="match status" value="1"/>
</dbReference>
<dbReference type="Gene3D" id="3.90.226.10">
    <property type="entry name" value="2-enoyl-CoA Hydratase, Chain A, domain 1"/>
    <property type="match status" value="2"/>
</dbReference>
<organism evidence="5 6">
    <name type="scientific">Haloferax volcanii</name>
    <name type="common">Halobacterium volcanii</name>
    <dbReference type="NCBI Taxonomy" id="2246"/>
    <lineage>
        <taxon>Archaea</taxon>
        <taxon>Methanobacteriati</taxon>
        <taxon>Methanobacteriota</taxon>
        <taxon>Stenosarchaea group</taxon>
        <taxon>Halobacteria</taxon>
        <taxon>Halobacteriales</taxon>
        <taxon>Haloferacaceae</taxon>
        <taxon>Haloferax</taxon>
    </lineage>
</organism>
<dbReference type="SUPFAM" id="SSF52096">
    <property type="entry name" value="ClpP/crotonase"/>
    <property type="match status" value="2"/>
</dbReference>
<dbReference type="PANTHER" id="PTHR43842:SF2">
    <property type="entry name" value="PROPIONYL-COA CARBOXYLASE BETA CHAIN, MITOCHONDRIAL"/>
    <property type="match status" value="1"/>
</dbReference>
<comment type="similarity">
    <text evidence="1">Belongs to the AccD/PCCB family.</text>
</comment>
<feature type="domain" description="CoA carboxyltransferase N-terminal" evidence="2">
    <location>
        <begin position="1"/>
        <end position="257"/>
    </location>
</feature>
<dbReference type="GO" id="GO:0004658">
    <property type="term" value="F:propionyl-CoA carboxylase activity"/>
    <property type="evidence" value="ECO:0007669"/>
    <property type="project" value="TreeGrafter"/>
</dbReference>
<name>A0A6C0UYF8_HALVO</name>
<dbReference type="InterPro" id="IPR029045">
    <property type="entry name" value="ClpP/crotonase-like_dom_sf"/>
</dbReference>
<evidence type="ECO:0000313" key="4">
    <source>
        <dbReference type="EMBL" id="NLV04050.1"/>
    </source>
</evidence>
<evidence type="ECO:0000256" key="1">
    <source>
        <dbReference type="ARBA" id="ARBA00006102"/>
    </source>
</evidence>
<reference evidence="5 6" key="2">
    <citation type="submission" date="2020-02" db="EMBL/GenBank/DDBJ databases">
        <title>Whole genome sequence of Haloferax alexandrinus pws1.</title>
        <authorList>
            <person name="Verma D.K."/>
            <person name="Gopal K."/>
            <person name="Prasad E.S."/>
        </authorList>
    </citation>
    <scope>NUCLEOTIDE SEQUENCE [LARGE SCALE GENOMIC DNA]</scope>
    <source>
        <strain evidence="5">Wsp1</strain>
        <strain evidence="6">wsp1</strain>
    </source>
</reference>
<gene>
    <name evidence="5" type="ORF">G3A49_15580</name>
    <name evidence="4" type="ORF">GOC85_15920</name>
</gene>
<dbReference type="Pfam" id="PF01039">
    <property type="entry name" value="Carboxyl_trans"/>
    <property type="match status" value="1"/>
</dbReference>
<dbReference type="InterPro" id="IPR011763">
    <property type="entry name" value="COA_CT_C"/>
</dbReference>
<dbReference type="EMBL" id="WOWC01000001">
    <property type="protein sequence ID" value="NLV04050.1"/>
    <property type="molecule type" value="Genomic_DNA"/>
</dbReference>
<proteinExistence type="inferred from homology"/>
<dbReference type="InterPro" id="IPR034733">
    <property type="entry name" value="AcCoA_carboxyl_beta"/>
</dbReference>
<dbReference type="KEGG" id="hale:G3A49_15580"/>
<dbReference type="Proteomes" id="UP000619835">
    <property type="component" value="Unassembled WGS sequence"/>
</dbReference>
<reference evidence="4" key="1">
    <citation type="submission" date="2019-12" db="EMBL/GenBank/DDBJ databases">
        <title>Haloferax alexandrinus strain pws11.</title>
        <authorList>
            <person name="Verma D.K."/>
            <person name="Gopal K."/>
            <person name="Prasad E.S."/>
        </authorList>
    </citation>
    <scope>NUCLEOTIDE SEQUENCE</scope>
    <source>
        <strain evidence="4">Pws11</strain>
    </source>
</reference>
<sequence length="514" mass="56703">MEDRIDELREKREKALKGGGEDRIASQHDKGKMTARERIDYFLDDGTFREFDQFRTHRNHKFGMEETKLPGDGVITGYGEVDGRTVFVFAHDFTVFGGSLGEVFAEKVCKVMDKAMEVGAPVVGLNDSAGARIQEGVQSLGGFGEIFRRNTEASGVIPQISAIMGPCAGGAVYSPALTDFTFMVRDTSHMFITGPDVIKTVTGEEVTFDELGGATTHTSTSGVAHFATDTEEQALDDIRHLLSYLPQNNVEDPPRVEPWDDPERVDDDLAEVVPDQPRKPYDIHDVLDGVLDEGSFFGVQEDFAKNIVVGFGRLDGRSVGIVANQPRVNAGTLNIEASEKGARFIRFCDSFNIPILSFVDVPGFLPGTDQEHNGIIRHGAKLLYAYSEATVPLMTVITRKAYGGAYDVMASKHLGADVNYAWPTAEIAVMGPQGAVNILYRDELEAADDPDARRDELIEEYREEFANPYTAADRGFIDDVIEPGETRERLISDLRMLNSKRKSQPDKKHGNIPL</sequence>
<evidence type="ECO:0000313" key="5">
    <source>
        <dbReference type="EMBL" id="QIB79451.1"/>
    </source>
</evidence>
<dbReference type="GO" id="GO:0009317">
    <property type="term" value="C:acetyl-CoA carboxylase complex"/>
    <property type="evidence" value="ECO:0007669"/>
    <property type="project" value="TreeGrafter"/>
</dbReference>
<protein>
    <submittedName>
        <fullName evidence="5">Acyl-CoA carboxylase subunit beta</fullName>
    </submittedName>
    <submittedName>
        <fullName evidence="4">Methylmalonyl-CoA carboxyltransferase</fullName>
    </submittedName>
</protein>
<evidence type="ECO:0000259" key="3">
    <source>
        <dbReference type="PROSITE" id="PS50989"/>
    </source>
</evidence>
<dbReference type="PROSITE" id="PS50989">
    <property type="entry name" value="COA_CT_CTER"/>
    <property type="match status" value="1"/>
</dbReference>
<dbReference type="AlphaFoldDB" id="A0A6C0UYF8"/>
<dbReference type="GeneID" id="301160194"/>
<dbReference type="FunFam" id="3.90.226.10:FF:000017">
    <property type="entry name" value="Propionyl-CoA carboxylase subunit beta 5"/>
    <property type="match status" value="1"/>
</dbReference>
<dbReference type="InterPro" id="IPR011762">
    <property type="entry name" value="COA_CT_N"/>
</dbReference>
<dbReference type="InterPro" id="IPR051047">
    <property type="entry name" value="AccD/PCCB"/>
</dbReference>
<evidence type="ECO:0000259" key="2">
    <source>
        <dbReference type="PROSITE" id="PS50980"/>
    </source>
</evidence>
<feature type="domain" description="CoA carboxyltransferase C-terminal" evidence="3">
    <location>
        <begin position="264"/>
        <end position="496"/>
    </location>
</feature>
<accession>A0A6C0UYF8</accession>
<dbReference type="Proteomes" id="UP000465667">
    <property type="component" value="Chromosome"/>
</dbReference>
<dbReference type="PANTHER" id="PTHR43842">
    <property type="entry name" value="PROPIONYL-COA CARBOXYLASE BETA CHAIN"/>
    <property type="match status" value="1"/>
</dbReference>